<evidence type="ECO:0000256" key="1">
    <source>
        <dbReference type="SAM" id="SignalP"/>
    </source>
</evidence>
<evidence type="ECO:0000313" key="2">
    <source>
        <dbReference type="EMBL" id="MCO6048647.1"/>
    </source>
</evidence>
<evidence type="ECO:0008006" key="4">
    <source>
        <dbReference type="Google" id="ProtNLM"/>
    </source>
</evidence>
<comment type="caution">
    <text evidence="2">The sequence shown here is derived from an EMBL/GenBank/DDBJ whole genome shotgun (WGS) entry which is preliminary data.</text>
</comment>
<organism evidence="2 3">
    <name type="scientific">Mesorhizobium liriopis</name>
    <dbReference type="NCBI Taxonomy" id="2953882"/>
    <lineage>
        <taxon>Bacteria</taxon>
        <taxon>Pseudomonadati</taxon>
        <taxon>Pseudomonadota</taxon>
        <taxon>Alphaproteobacteria</taxon>
        <taxon>Hyphomicrobiales</taxon>
        <taxon>Phyllobacteriaceae</taxon>
        <taxon>Mesorhizobium</taxon>
    </lineage>
</organism>
<accession>A0ABT1C1E1</accession>
<sequence>MTIFRPTTRWLSGFAALAAGVLVCSAPARAEDPSRQIAQVDCYSVGLQIAQENGGQLARAASVSRGEDRVCIIVVLVPGKDGERPRRAEFEVPAK</sequence>
<proteinExistence type="predicted"/>
<feature type="chain" id="PRO_5047214736" description="Secreted protein" evidence="1">
    <location>
        <begin position="31"/>
        <end position="95"/>
    </location>
</feature>
<dbReference type="Proteomes" id="UP001205906">
    <property type="component" value="Unassembled WGS sequence"/>
</dbReference>
<gene>
    <name evidence="2" type="ORF">NGM99_02435</name>
</gene>
<dbReference type="EMBL" id="JAMXQS010000001">
    <property type="protein sequence ID" value="MCO6048647.1"/>
    <property type="molecule type" value="Genomic_DNA"/>
</dbReference>
<keyword evidence="3" id="KW-1185">Reference proteome</keyword>
<name>A0ABT1C1E1_9HYPH</name>
<reference evidence="2 3" key="1">
    <citation type="submission" date="2022-06" db="EMBL/GenBank/DDBJ databases">
        <title>Mesorhizobium sp. strain RP14 Genome sequencing and assembly.</title>
        <authorList>
            <person name="Kim I."/>
        </authorList>
    </citation>
    <scope>NUCLEOTIDE SEQUENCE [LARGE SCALE GENOMIC DNA]</scope>
    <source>
        <strain evidence="3">RP14(2022)</strain>
    </source>
</reference>
<keyword evidence="1" id="KW-0732">Signal</keyword>
<feature type="signal peptide" evidence="1">
    <location>
        <begin position="1"/>
        <end position="30"/>
    </location>
</feature>
<protein>
    <recommendedName>
        <fullName evidence="4">Secreted protein</fullName>
    </recommendedName>
</protein>
<dbReference type="RefSeq" id="WP_252815566.1">
    <property type="nucleotide sequence ID" value="NZ_JAMXQS010000001.1"/>
</dbReference>
<evidence type="ECO:0000313" key="3">
    <source>
        <dbReference type="Proteomes" id="UP001205906"/>
    </source>
</evidence>